<gene>
    <name evidence="1" type="ORF">C7459_103194</name>
</gene>
<dbReference type="AlphaFoldDB" id="A0A316DCE3"/>
<comment type="caution">
    <text evidence="1">The sequence shown here is derived from an EMBL/GenBank/DDBJ whole genome shotgun (WGS) entry which is preliminary data.</text>
</comment>
<sequence>MNQAANDLLLAGLRLRNQHTAETFQVVIQLLQRRDQDPFLTDLFDLMRVMVEFDPTEQKRAIISEQDLERQDLLVELQELLRSRKVFPNKQQLTEFVTRKVPHLNPKSTIVEIRERYLKAIGAESMEEIVSELKLLKHPQRAQPKHQKEVDSFLRMTNRIVES</sequence>
<proteinExistence type="predicted"/>
<keyword evidence="2" id="KW-1185">Reference proteome</keyword>
<name>A0A316DCE3_9BACL</name>
<protein>
    <submittedName>
        <fullName evidence="1">Uncharacterized protein</fullName>
    </submittedName>
</protein>
<reference evidence="1 2" key="1">
    <citation type="submission" date="2018-05" db="EMBL/GenBank/DDBJ databases">
        <title>Genomic Encyclopedia of Type Strains, Phase IV (KMG-IV): sequencing the most valuable type-strain genomes for metagenomic binning, comparative biology and taxonomic classification.</title>
        <authorList>
            <person name="Goeker M."/>
        </authorList>
    </citation>
    <scope>NUCLEOTIDE SEQUENCE [LARGE SCALE GENOMIC DNA]</scope>
    <source>
        <strain evidence="1 2">DSM 18773</strain>
    </source>
</reference>
<dbReference type="Proteomes" id="UP000245634">
    <property type="component" value="Unassembled WGS sequence"/>
</dbReference>
<accession>A0A316DCE3</accession>
<evidence type="ECO:0000313" key="2">
    <source>
        <dbReference type="Proteomes" id="UP000245634"/>
    </source>
</evidence>
<organism evidence="1 2">
    <name type="scientific">Tumebacillus permanentifrigoris</name>
    <dbReference type="NCBI Taxonomy" id="378543"/>
    <lineage>
        <taxon>Bacteria</taxon>
        <taxon>Bacillati</taxon>
        <taxon>Bacillota</taxon>
        <taxon>Bacilli</taxon>
        <taxon>Bacillales</taxon>
        <taxon>Alicyclobacillaceae</taxon>
        <taxon>Tumebacillus</taxon>
    </lineage>
</organism>
<dbReference type="RefSeq" id="WP_109686898.1">
    <property type="nucleotide sequence ID" value="NZ_QGGL01000003.1"/>
</dbReference>
<evidence type="ECO:0000313" key="1">
    <source>
        <dbReference type="EMBL" id="PWK15654.1"/>
    </source>
</evidence>
<dbReference type="EMBL" id="QGGL01000003">
    <property type="protein sequence ID" value="PWK15654.1"/>
    <property type="molecule type" value="Genomic_DNA"/>
</dbReference>